<dbReference type="EC" id="2.8.1.7" evidence="10"/>
<keyword evidence="4 10" id="KW-0001">2Fe-2S</keyword>
<dbReference type="InterPro" id="IPR010240">
    <property type="entry name" value="Cys_deSase_IscS"/>
</dbReference>
<sequence>MNIPIYLDNNATTPMDPRVLEAMLPYFNEKFGNAASRNHPFGWVAEEGVDYAREQVAKLIGATEKEIIFTSGATESDNLAIKGVFEMYKEKGNHIITAVTEHKAVLDACKHVEKLGGRVTYLPVKEDGLVDLEVLEAAMTPETILVSIMYGNNEIGVIQPIKEIAAIAHKYGALFMTDATQAVGKIPVNVIADGIDLLALSAHKMYGPKGVGALYVRRKGPRVKVTAQMDGGGHERGMRSGTLNVPGIVGLGKACEIAGLEMESEAIRLSALRDKLEKALTVLEESYVNGNVEHRLPHVANISFKYVEGEGLMMAMKDLAVSSGSACTSASLEPSYVLKSLGLSDDLAHSSIRFGLGRFTTEEEVDYAVEVTKTAVTNLRNMSPLWEMFKEGIDLDSIEWAEH</sequence>
<dbReference type="RefSeq" id="WP_191174347.1">
    <property type="nucleotide sequence ID" value="NZ_JACWMW010000001.1"/>
</dbReference>
<accession>A0ABR7X1K7</accession>
<gene>
    <name evidence="10" type="primary">iscS</name>
    <name evidence="13" type="ORF">IDJ75_04235</name>
</gene>
<keyword evidence="14" id="KW-1185">Reference proteome</keyword>
<dbReference type="InterPro" id="IPR000192">
    <property type="entry name" value="Aminotrans_V_dom"/>
</dbReference>
<dbReference type="PANTHER" id="PTHR11601:SF34">
    <property type="entry name" value="CYSTEINE DESULFURASE"/>
    <property type="match status" value="1"/>
</dbReference>
<feature type="binding site" evidence="10">
    <location>
        <begin position="201"/>
        <end position="203"/>
    </location>
    <ligand>
        <name>pyridoxal 5'-phosphate</name>
        <dbReference type="ChEBI" id="CHEBI:597326"/>
    </ligand>
</feature>
<proteinExistence type="inferred from homology"/>
<evidence type="ECO:0000256" key="2">
    <source>
        <dbReference type="ARBA" id="ARBA00006490"/>
    </source>
</evidence>
<evidence type="ECO:0000313" key="13">
    <source>
        <dbReference type="EMBL" id="MBD1384477.1"/>
    </source>
</evidence>
<comment type="cofactor">
    <cofactor evidence="1 10 11">
        <name>pyridoxal 5'-phosphate</name>
        <dbReference type="ChEBI" id="CHEBI:597326"/>
    </cofactor>
</comment>
<evidence type="ECO:0000256" key="5">
    <source>
        <dbReference type="ARBA" id="ARBA00022723"/>
    </source>
</evidence>
<dbReference type="InterPro" id="IPR016454">
    <property type="entry name" value="Cysteine_dSase"/>
</dbReference>
<comment type="catalytic activity">
    <reaction evidence="9 10">
        <text>(sulfur carrier)-H + L-cysteine = (sulfur carrier)-SH + L-alanine</text>
        <dbReference type="Rhea" id="RHEA:43892"/>
        <dbReference type="Rhea" id="RHEA-COMP:14737"/>
        <dbReference type="Rhea" id="RHEA-COMP:14739"/>
        <dbReference type="ChEBI" id="CHEBI:29917"/>
        <dbReference type="ChEBI" id="CHEBI:35235"/>
        <dbReference type="ChEBI" id="CHEBI:57972"/>
        <dbReference type="ChEBI" id="CHEBI:64428"/>
        <dbReference type="EC" id="2.8.1.7"/>
    </reaction>
</comment>
<dbReference type="PIRSF" id="PIRSF005572">
    <property type="entry name" value="NifS"/>
    <property type="match status" value="1"/>
</dbReference>
<comment type="similarity">
    <text evidence="2 10">Belongs to the class-V pyridoxal-phosphate-dependent aminotransferase family. NifS/IscS subfamily.</text>
</comment>
<feature type="modified residue" description="N6-(pyridoxal phosphate)lysine" evidence="10">
    <location>
        <position position="204"/>
    </location>
</feature>
<dbReference type="NCBIfam" id="NF010611">
    <property type="entry name" value="PRK14012.1"/>
    <property type="match status" value="1"/>
</dbReference>
<evidence type="ECO:0000256" key="1">
    <source>
        <dbReference type="ARBA" id="ARBA00001933"/>
    </source>
</evidence>
<evidence type="ECO:0000256" key="4">
    <source>
        <dbReference type="ARBA" id="ARBA00022714"/>
    </source>
</evidence>
<dbReference type="Pfam" id="PF00266">
    <property type="entry name" value="Aminotran_5"/>
    <property type="match status" value="1"/>
</dbReference>
<dbReference type="PROSITE" id="PS00595">
    <property type="entry name" value="AA_TRANSFER_CLASS_5"/>
    <property type="match status" value="1"/>
</dbReference>
<evidence type="ECO:0000256" key="11">
    <source>
        <dbReference type="RuleBase" id="RU004504"/>
    </source>
</evidence>
<evidence type="ECO:0000256" key="9">
    <source>
        <dbReference type="ARBA" id="ARBA00050776"/>
    </source>
</evidence>
<dbReference type="NCBIfam" id="NF002806">
    <property type="entry name" value="PRK02948.1"/>
    <property type="match status" value="1"/>
</dbReference>
<dbReference type="InterPro" id="IPR015422">
    <property type="entry name" value="PyrdxlP-dep_Trfase_small"/>
</dbReference>
<feature type="binding site" evidence="10">
    <location>
        <position position="153"/>
    </location>
    <ligand>
        <name>pyridoxal 5'-phosphate</name>
        <dbReference type="ChEBI" id="CHEBI:597326"/>
    </ligand>
</feature>
<keyword evidence="10" id="KW-0963">Cytoplasm</keyword>
<keyword evidence="8 10" id="KW-0411">Iron-sulfur</keyword>
<evidence type="ECO:0000256" key="8">
    <source>
        <dbReference type="ARBA" id="ARBA00023014"/>
    </source>
</evidence>
<dbReference type="EMBL" id="JACWMW010000001">
    <property type="protein sequence ID" value="MBD1384477.1"/>
    <property type="molecule type" value="Genomic_DNA"/>
</dbReference>
<comment type="subcellular location">
    <subcellularLocation>
        <location evidence="10">Cytoplasm</location>
    </subcellularLocation>
</comment>
<feature type="binding site" evidence="10">
    <location>
        <begin position="73"/>
        <end position="74"/>
    </location>
    <ligand>
        <name>pyridoxal 5'-phosphate</name>
        <dbReference type="ChEBI" id="CHEBI:597326"/>
    </ligand>
</feature>
<comment type="caution">
    <text evidence="13">The sequence shown here is derived from an EMBL/GenBank/DDBJ whole genome shotgun (WGS) entry which is preliminary data.</text>
</comment>
<comment type="pathway">
    <text evidence="10">Cofactor biosynthesis; iron-sulfur cluster biosynthesis.</text>
</comment>
<keyword evidence="5 10" id="KW-0479">Metal-binding</keyword>
<keyword evidence="7 10" id="KW-0408">Iron</keyword>
<evidence type="ECO:0000313" key="14">
    <source>
        <dbReference type="Proteomes" id="UP000618754"/>
    </source>
</evidence>
<dbReference type="InterPro" id="IPR015424">
    <property type="entry name" value="PyrdxlP-dep_Trfase"/>
</dbReference>
<dbReference type="SUPFAM" id="SSF53383">
    <property type="entry name" value="PLP-dependent transferases"/>
    <property type="match status" value="1"/>
</dbReference>
<dbReference type="NCBIfam" id="TIGR02006">
    <property type="entry name" value="IscS"/>
    <property type="match status" value="1"/>
</dbReference>
<keyword evidence="6 10" id="KW-0663">Pyridoxal phosphate</keyword>
<organism evidence="13 14">
    <name type="scientific">Mucilaginibacter rigui</name>
    <dbReference type="NCBI Taxonomy" id="534635"/>
    <lineage>
        <taxon>Bacteria</taxon>
        <taxon>Pseudomonadati</taxon>
        <taxon>Bacteroidota</taxon>
        <taxon>Sphingobacteriia</taxon>
        <taxon>Sphingobacteriales</taxon>
        <taxon>Sphingobacteriaceae</taxon>
        <taxon>Mucilaginibacter</taxon>
    </lineage>
</organism>
<protein>
    <recommendedName>
        <fullName evidence="10">Cysteine desulfurase IscS</fullName>
        <ecNumber evidence="10">2.8.1.7</ecNumber>
    </recommendedName>
</protein>
<dbReference type="HAMAP" id="MF_00331">
    <property type="entry name" value="Cys_desulf_IscS"/>
    <property type="match status" value="1"/>
</dbReference>
<reference evidence="13 14" key="1">
    <citation type="submission" date="2020-09" db="EMBL/GenBank/DDBJ databases">
        <title>Novel species of Mucilaginibacter isolated from a glacier on the Tibetan Plateau.</title>
        <authorList>
            <person name="Liu Q."/>
            <person name="Xin Y.-H."/>
        </authorList>
    </citation>
    <scope>NUCLEOTIDE SEQUENCE [LARGE SCALE GENOMIC DNA]</scope>
    <source>
        <strain evidence="13 14">CGMCC 1.13878</strain>
    </source>
</reference>
<feature type="domain" description="Aminotransferase class V" evidence="12">
    <location>
        <begin position="5"/>
        <end position="367"/>
    </location>
</feature>
<dbReference type="InterPro" id="IPR015421">
    <property type="entry name" value="PyrdxlP-dep_Trfase_major"/>
</dbReference>
<dbReference type="Gene3D" id="3.90.1150.10">
    <property type="entry name" value="Aspartate Aminotransferase, domain 1"/>
    <property type="match status" value="1"/>
</dbReference>
<keyword evidence="3 10" id="KW-0808">Transferase</keyword>
<evidence type="ECO:0000256" key="3">
    <source>
        <dbReference type="ARBA" id="ARBA00022679"/>
    </source>
</evidence>
<evidence type="ECO:0000256" key="10">
    <source>
        <dbReference type="HAMAP-Rule" id="MF_00331"/>
    </source>
</evidence>
<comment type="function">
    <text evidence="10">Master enzyme that delivers sulfur to a number of partners involved in Fe-S cluster assembly, tRNA modification or cofactor biosynthesis. Catalyzes the removal of elemental sulfur atoms from cysteine to produce alanine. Functions as a sulfur delivery protein for Fe-S cluster synthesis onto IscU, an Fe-S scaffold assembly protein, as well as other S acceptor proteins.</text>
</comment>
<evidence type="ECO:0000259" key="12">
    <source>
        <dbReference type="Pfam" id="PF00266"/>
    </source>
</evidence>
<feature type="binding site" description="via persulfide group" evidence="10">
    <location>
        <position position="327"/>
    </location>
    <ligand>
        <name>[2Fe-2S] cluster</name>
        <dbReference type="ChEBI" id="CHEBI:190135"/>
        <note>ligand shared with IscU</note>
    </ligand>
</feature>
<dbReference type="Gene3D" id="3.40.640.10">
    <property type="entry name" value="Type I PLP-dependent aspartate aminotransferase-like (Major domain)"/>
    <property type="match status" value="1"/>
</dbReference>
<feature type="binding site" evidence="10">
    <location>
        <position position="181"/>
    </location>
    <ligand>
        <name>pyridoxal 5'-phosphate</name>
        <dbReference type="ChEBI" id="CHEBI:597326"/>
    </ligand>
</feature>
<dbReference type="Proteomes" id="UP000618754">
    <property type="component" value="Unassembled WGS sequence"/>
</dbReference>
<dbReference type="GO" id="GO:0031071">
    <property type="term" value="F:cysteine desulfurase activity"/>
    <property type="evidence" value="ECO:0007669"/>
    <property type="project" value="UniProtKB-EC"/>
</dbReference>
<name>A0ABR7X1K7_9SPHI</name>
<feature type="active site" description="Cysteine persulfide intermediate" evidence="10">
    <location>
        <position position="327"/>
    </location>
</feature>
<evidence type="ECO:0000256" key="7">
    <source>
        <dbReference type="ARBA" id="ARBA00023004"/>
    </source>
</evidence>
<feature type="binding site" evidence="10">
    <location>
        <position position="242"/>
    </location>
    <ligand>
        <name>pyridoxal 5'-phosphate</name>
        <dbReference type="ChEBI" id="CHEBI:597326"/>
    </ligand>
</feature>
<dbReference type="InterPro" id="IPR020578">
    <property type="entry name" value="Aminotrans_V_PyrdxlP_BS"/>
</dbReference>
<comment type="subunit">
    <text evidence="10">Homodimer. Forms a heterotetramer with IscU, interacts with other sulfur acceptors.</text>
</comment>
<dbReference type="PANTHER" id="PTHR11601">
    <property type="entry name" value="CYSTEINE DESULFURYLASE FAMILY MEMBER"/>
    <property type="match status" value="1"/>
</dbReference>
<evidence type="ECO:0000256" key="6">
    <source>
        <dbReference type="ARBA" id="ARBA00022898"/>
    </source>
</evidence>